<keyword evidence="5" id="KW-0732">Signal</keyword>
<keyword evidence="7 11" id="KW-0798">TonB box</keyword>
<comment type="subcellular location">
    <subcellularLocation>
        <location evidence="1 10">Cell outer membrane</location>
        <topology evidence="1 10">Multi-pass membrane protein</topology>
    </subcellularLocation>
</comment>
<dbReference type="InterPro" id="IPR036942">
    <property type="entry name" value="Beta-barrel_TonB_sf"/>
</dbReference>
<dbReference type="PANTHER" id="PTHR30069:SF53">
    <property type="entry name" value="COLICIN I RECEPTOR-RELATED"/>
    <property type="match status" value="1"/>
</dbReference>
<evidence type="ECO:0000256" key="9">
    <source>
        <dbReference type="ARBA" id="ARBA00023237"/>
    </source>
</evidence>
<evidence type="ECO:0000256" key="10">
    <source>
        <dbReference type="PROSITE-ProRule" id="PRU01360"/>
    </source>
</evidence>
<reference evidence="14" key="2">
    <citation type="submission" date="2023-07" db="EMBL/GenBank/DDBJ databases">
        <authorList>
            <person name="Aydin F."/>
            <person name="Tarhane S."/>
            <person name="Saticioglu I.B."/>
            <person name="Karakaya E."/>
            <person name="Abay S."/>
            <person name="Guran O."/>
            <person name="Bozkurt E."/>
            <person name="Uzum N."/>
            <person name="Olgun K."/>
            <person name="Jablonski D."/>
        </authorList>
    </citation>
    <scope>NUCLEOTIDE SEQUENCE</scope>
    <source>
        <strain evidence="14">Faydin-H75</strain>
    </source>
</reference>
<reference evidence="15 17" key="1">
    <citation type="submission" date="2023-07" db="EMBL/GenBank/DDBJ databases">
        <title>Unpublished Manusciprt.</title>
        <authorList>
            <person name="Aydin F."/>
            <person name="Tarhane S."/>
            <person name="Saticioglu I.B."/>
            <person name="Karakaya E."/>
            <person name="Abay S."/>
            <person name="Guran O."/>
            <person name="Bozkurt E."/>
            <person name="Uzum N."/>
            <person name="Olgun K."/>
            <person name="Jablonski D."/>
        </authorList>
    </citation>
    <scope>NUCLEOTIDE SEQUENCE</scope>
    <source>
        <strain evidence="17">faydin-H75</strain>
        <strain evidence="15">Faydin-H76</strain>
    </source>
</reference>
<evidence type="ECO:0000256" key="3">
    <source>
        <dbReference type="ARBA" id="ARBA00022452"/>
    </source>
</evidence>
<dbReference type="GO" id="GO:0015344">
    <property type="term" value="F:siderophore uptake transmembrane transporter activity"/>
    <property type="evidence" value="ECO:0007669"/>
    <property type="project" value="TreeGrafter"/>
</dbReference>
<dbReference type="RefSeq" id="WP_305517005.1">
    <property type="nucleotide sequence ID" value="NZ_JAUPEV010000005.1"/>
</dbReference>
<dbReference type="InterPro" id="IPR037066">
    <property type="entry name" value="Plug_dom_sf"/>
</dbReference>
<dbReference type="PANTHER" id="PTHR30069">
    <property type="entry name" value="TONB-DEPENDENT OUTER MEMBRANE RECEPTOR"/>
    <property type="match status" value="1"/>
</dbReference>
<evidence type="ECO:0000256" key="5">
    <source>
        <dbReference type="ARBA" id="ARBA00022729"/>
    </source>
</evidence>
<dbReference type="GO" id="GO:0009279">
    <property type="term" value="C:cell outer membrane"/>
    <property type="evidence" value="ECO:0007669"/>
    <property type="project" value="UniProtKB-SubCell"/>
</dbReference>
<evidence type="ECO:0000259" key="13">
    <source>
        <dbReference type="Pfam" id="PF07715"/>
    </source>
</evidence>
<evidence type="ECO:0000313" key="14">
    <source>
        <dbReference type="EMBL" id="MDO7253161.1"/>
    </source>
</evidence>
<evidence type="ECO:0000313" key="17">
    <source>
        <dbReference type="Proteomes" id="UP001240777"/>
    </source>
</evidence>
<keyword evidence="3 10" id="KW-1134">Transmembrane beta strand</keyword>
<keyword evidence="9 10" id="KW-0998">Cell outer membrane</keyword>
<organism evidence="15 16">
    <name type="scientific">Helicobacter cappadocius</name>
    <dbReference type="NCBI Taxonomy" id="3063998"/>
    <lineage>
        <taxon>Bacteria</taxon>
        <taxon>Pseudomonadati</taxon>
        <taxon>Campylobacterota</taxon>
        <taxon>Epsilonproteobacteria</taxon>
        <taxon>Campylobacterales</taxon>
        <taxon>Helicobacteraceae</taxon>
        <taxon>Helicobacter</taxon>
    </lineage>
</organism>
<dbReference type="Proteomes" id="UP001177258">
    <property type="component" value="Unassembled WGS sequence"/>
</dbReference>
<keyword evidence="8 10" id="KW-0472">Membrane</keyword>
<keyword evidence="2 10" id="KW-0813">Transport</keyword>
<feature type="domain" description="TonB-dependent receptor plug" evidence="13">
    <location>
        <begin position="41"/>
        <end position="155"/>
    </location>
</feature>
<keyword evidence="6" id="KW-0406">Ion transport</keyword>
<name>A0AA90PY73_9HELI</name>
<dbReference type="InterPro" id="IPR039426">
    <property type="entry name" value="TonB-dep_rcpt-like"/>
</dbReference>
<evidence type="ECO:0000256" key="1">
    <source>
        <dbReference type="ARBA" id="ARBA00004571"/>
    </source>
</evidence>
<dbReference type="EMBL" id="JAUPEV010000005">
    <property type="protein sequence ID" value="MDO7253161.1"/>
    <property type="molecule type" value="Genomic_DNA"/>
</dbReference>
<keyword evidence="15" id="KW-0675">Receptor</keyword>
<evidence type="ECO:0000256" key="4">
    <source>
        <dbReference type="ARBA" id="ARBA00022692"/>
    </source>
</evidence>
<dbReference type="Gene3D" id="2.170.130.10">
    <property type="entry name" value="TonB-dependent receptor, plug domain"/>
    <property type="match status" value="1"/>
</dbReference>
<dbReference type="Proteomes" id="UP001240777">
    <property type="component" value="Unassembled WGS sequence"/>
</dbReference>
<comment type="similarity">
    <text evidence="10 11">Belongs to the TonB-dependent receptor family.</text>
</comment>
<reference evidence="14 16" key="3">
    <citation type="journal article" date="2024" name="Syst. Appl. Microbiol.">
        <title>Helicobacter cappadocius sp. nov., from lizards: The first psychrotrophic Helicobacter species.</title>
        <authorList>
            <person name="Aydin F."/>
            <person name="Tarhane S."/>
            <person name="Karakaya E."/>
            <person name="Abay S."/>
            <person name="Kayman T."/>
            <person name="Guran O."/>
            <person name="Bozkurt E."/>
            <person name="Uzum N."/>
            <person name="Avci A."/>
            <person name="Olgun K."/>
            <person name="Jablonski D."/>
            <person name="Guran C."/>
            <person name="Burcin Saticioglu I."/>
        </authorList>
    </citation>
    <scope>NUCLEOTIDE SEQUENCE [LARGE SCALE GENOMIC DNA]</scope>
    <source>
        <strain evidence="14">Faydin-H75</strain>
        <strain evidence="16">faydin-H76</strain>
    </source>
</reference>
<dbReference type="GO" id="GO:0044718">
    <property type="term" value="P:siderophore transmembrane transport"/>
    <property type="evidence" value="ECO:0007669"/>
    <property type="project" value="TreeGrafter"/>
</dbReference>
<dbReference type="AlphaFoldDB" id="A0AA90PY73"/>
<dbReference type="Pfam" id="PF07715">
    <property type="entry name" value="Plug"/>
    <property type="match status" value="1"/>
</dbReference>
<protein>
    <submittedName>
        <fullName evidence="15">TonB-dependent receptor</fullName>
    </submittedName>
</protein>
<feature type="domain" description="TonB-dependent receptor-like beta-barrel" evidence="12">
    <location>
        <begin position="256"/>
        <end position="680"/>
    </location>
</feature>
<dbReference type="CDD" id="cd01347">
    <property type="entry name" value="ligand_gated_channel"/>
    <property type="match status" value="1"/>
</dbReference>
<evidence type="ECO:0000256" key="2">
    <source>
        <dbReference type="ARBA" id="ARBA00022448"/>
    </source>
</evidence>
<dbReference type="Pfam" id="PF00593">
    <property type="entry name" value="TonB_dep_Rec_b-barrel"/>
    <property type="match status" value="1"/>
</dbReference>
<evidence type="ECO:0000313" key="15">
    <source>
        <dbReference type="EMBL" id="MDP2538713.1"/>
    </source>
</evidence>
<evidence type="ECO:0000256" key="8">
    <source>
        <dbReference type="ARBA" id="ARBA00023136"/>
    </source>
</evidence>
<evidence type="ECO:0000259" key="12">
    <source>
        <dbReference type="Pfam" id="PF00593"/>
    </source>
</evidence>
<sequence>MMNFIKKSLWLLPLGLFAQEESQTYTLNKSVVSASGFAQELKEAPASISVVTKEQLEDRPFRDLAEAISNVPGVSIDTKTAQTGGYAISIRGMPTSYTLILVDGKRQNVTTSVFPNGLDDGVFTSFMPPLAAIERIEVIKGPMSTLYGSDAIGGVVNIITKRNFDKWSSSFTVETTLEEEKLFGNLYSGSFYTSGPIDSGKKWGLAIRGSEKYRAFVPSSDLNIVPDGKGGDKTIGRSKVVGLTESNIYNVGGRISYSPSEENYFYIDYQNSEQWINNVQKIFNPRSPDNLRYYQNNAIIAHIGSYSFGKTDTSLQYISASNPDTPIGNESLPKNAPADVKALAGKSRGLRGDDVILDGKLVSPFGKRWYANKLTVGYRYWFTSLRDKMAFENPFMYHHNAAIFAEDEWSFTDFLFLTLGIREDYNSAFGFHTSPRGYLVYNVFDWLTLKGGVSTGYKTPTVSQLIHGVNGVTGGGTSTAYGNPDLQPESSINYELSILSETDWTDLGVTGFFTDFRNKITSTKVSTGLDLPARIGGNCTGTESCSYNINTDAAITYGAEVFFAIKPINIVYGDVSLNVNYTFTKSKITKGSAKGTPLTFTPEHSLNGAINYNIWKLGFYIRGEFKGKQFKYITSENILSQLRAKDPNYNPYYKDFGLLHIGGHYNITNSIRLHAGIYNLLNHNFVDFEKQFVAGRGGKISESYENNYQFIREGRRYFISLNMDF</sequence>
<evidence type="ECO:0000313" key="16">
    <source>
        <dbReference type="Proteomes" id="UP001177258"/>
    </source>
</evidence>
<dbReference type="InterPro" id="IPR012910">
    <property type="entry name" value="Plug_dom"/>
</dbReference>
<dbReference type="SUPFAM" id="SSF56935">
    <property type="entry name" value="Porins"/>
    <property type="match status" value="1"/>
</dbReference>
<comment type="caution">
    <text evidence="15">The sequence shown here is derived from an EMBL/GenBank/DDBJ whole genome shotgun (WGS) entry which is preliminary data.</text>
</comment>
<evidence type="ECO:0000256" key="11">
    <source>
        <dbReference type="RuleBase" id="RU003357"/>
    </source>
</evidence>
<evidence type="ECO:0000256" key="6">
    <source>
        <dbReference type="ARBA" id="ARBA00023065"/>
    </source>
</evidence>
<accession>A0AA90PY73</accession>
<keyword evidence="17" id="KW-1185">Reference proteome</keyword>
<evidence type="ECO:0000256" key="7">
    <source>
        <dbReference type="ARBA" id="ARBA00023077"/>
    </source>
</evidence>
<dbReference type="Gene3D" id="2.40.170.20">
    <property type="entry name" value="TonB-dependent receptor, beta-barrel domain"/>
    <property type="match status" value="1"/>
</dbReference>
<proteinExistence type="inferred from homology"/>
<dbReference type="EMBL" id="JAUYZK010000003">
    <property type="protein sequence ID" value="MDP2538713.1"/>
    <property type="molecule type" value="Genomic_DNA"/>
</dbReference>
<dbReference type="InterPro" id="IPR000531">
    <property type="entry name" value="Beta-barrel_TonB"/>
</dbReference>
<keyword evidence="4 10" id="KW-0812">Transmembrane</keyword>
<dbReference type="PROSITE" id="PS52016">
    <property type="entry name" value="TONB_DEPENDENT_REC_3"/>
    <property type="match status" value="1"/>
</dbReference>
<gene>
    <name evidence="14" type="ORF">Q5I04_04460</name>
    <name evidence="15" type="ORF">Q5I06_02805</name>
</gene>